<dbReference type="PANTHER" id="PTHR43363">
    <property type="entry name" value="HYPOXANTHINE PHOSPHORIBOSYLTRANSFERASE"/>
    <property type="match status" value="1"/>
</dbReference>
<dbReference type="CDD" id="cd06223">
    <property type="entry name" value="PRTases_typeI"/>
    <property type="match status" value="1"/>
</dbReference>
<dbReference type="GO" id="GO:0016757">
    <property type="term" value="F:glycosyltransferase activity"/>
    <property type="evidence" value="ECO:0007669"/>
    <property type="project" value="UniProtKB-KW"/>
</dbReference>
<evidence type="ECO:0000256" key="1">
    <source>
        <dbReference type="ARBA" id="ARBA00022676"/>
    </source>
</evidence>
<proteinExistence type="predicted"/>
<evidence type="ECO:0000259" key="3">
    <source>
        <dbReference type="Pfam" id="PF00156"/>
    </source>
</evidence>
<organism evidence="4">
    <name type="scientific">Oceanithermus profundus</name>
    <dbReference type="NCBI Taxonomy" id="187137"/>
    <lineage>
        <taxon>Bacteria</taxon>
        <taxon>Thermotogati</taxon>
        <taxon>Deinococcota</taxon>
        <taxon>Deinococci</taxon>
        <taxon>Thermales</taxon>
        <taxon>Thermaceae</taxon>
        <taxon>Oceanithermus</taxon>
    </lineage>
</organism>
<dbReference type="InterPro" id="IPR029057">
    <property type="entry name" value="PRTase-like"/>
</dbReference>
<dbReference type="InterPro" id="IPR000836">
    <property type="entry name" value="PRTase_dom"/>
</dbReference>
<dbReference type="Gene3D" id="3.40.50.2020">
    <property type="match status" value="1"/>
</dbReference>
<keyword evidence="2" id="KW-0808">Transferase</keyword>
<dbReference type="Pfam" id="PF00156">
    <property type="entry name" value="Pribosyltran"/>
    <property type="match status" value="1"/>
</dbReference>
<dbReference type="PANTHER" id="PTHR43363:SF1">
    <property type="entry name" value="HYPOXANTHINE-GUANINE PHOSPHORIBOSYLTRANSFERASE"/>
    <property type="match status" value="1"/>
</dbReference>
<evidence type="ECO:0000313" key="4">
    <source>
        <dbReference type="EMBL" id="HGY09392.1"/>
    </source>
</evidence>
<reference evidence="4" key="1">
    <citation type="journal article" date="2020" name="mSystems">
        <title>Genome- and Community-Level Interaction Insights into Carbon Utilization and Element Cycling Functions of Hydrothermarchaeota in Hydrothermal Sediment.</title>
        <authorList>
            <person name="Zhou Z."/>
            <person name="Liu Y."/>
            <person name="Xu W."/>
            <person name="Pan J."/>
            <person name="Luo Z.H."/>
            <person name="Li M."/>
        </authorList>
    </citation>
    <scope>NUCLEOTIDE SEQUENCE [LARGE SCALE GENOMIC DNA]</scope>
    <source>
        <strain evidence="4">HyVt-570</strain>
    </source>
</reference>
<keyword evidence="1 4" id="KW-0328">Glycosyltransferase</keyword>
<dbReference type="AlphaFoldDB" id="A0A7C4ZD30"/>
<comment type="caution">
    <text evidence="4">The sequence shown here is derived from an EMBL/GenBank/DDBJ whole genome shotgun (WGS) entry which is preliminary data.</text>
</comment>
<sequence length="104" mass="11466">MNKVILDWSDITRLAGKLIAQLDPKDYDVVLAITRGGMIPGALVSEAMDLRNVMTAAVMFYEGEHKALEEPHFLQFPGDALLIGKRVLIVDDVWDSGKTALAVR</sequence>
<dbReference type="EMBL" id="DRPZ01000137">
    <property type="protein sequence ID" value="HGY09392.1"/>
    <property type="molecule type" value="Genomic_DNA"/>
</dbReference>
<feature type="domain" description="Phosphoribosyltransferase" evidence="3">
    <location>
        <begin position="10"/>
        <end position="101"/>
    </location>
</feature>
<dbReference type="Proteomes" id="UP000885759">
    <property type="component" value="Unassembled WGS sequence"/>
</dbReference>
<gene>
    <name evidence="4" type="ORF">ENK37_04970</name>
</gene>
<accession>A0A7C4ZD30</accession>
<name>A0A7C4ZD30_9DEIN</name>
<protein>
    <submittedName>
        <fullName evidence="4">Phosphoribosyltransferase</fullName>
    </submittedName>
</protein>
<feature type="non-terminal residue" evidence="4">
    <location>
        <position position="104"/>
    </location>
</feature>
<evidence type="ECO:0000256" key="2">
    <source>
        <dbReference type="ARBA" id="ARBA00022679"/>
    </source>
</evidence>
<dbReference type="SUPFAM" id="SSF53271">
    <property type="entry name" value="PRTase-like"/>
    <property type="match status" value="1"/>
</dbReference>